<keyword evidence="4 7" id="KW-0963">Cytoplasm</keyword>
<dbReference type="GO" id="GO:0043023">
    <property type="term" value="F:ribosomal large subunit binding"/>
    <property type="evidence" value="ECO:0007669"/>
    <property type="project" value="InterPro"/>
</dbReference>
<accession>A0A0M0J3Q3</accession>
<evidence type="ECO:0000313" key="12">
    <source>
        <dbReference type="EMBL" id="KOO21204.1"/>
    </source>
</evidence>
<evidence type="ECO:0000256" key="5">
    <source>
        <dbReference type="ARBA" id="ARBA00022927"/>
    </source>
</evidence>
<dbReference type="PANTHER" id="PTHR12746:SF2">
    <property type="entry name" value="60S RIBOSOMAL EXPORT PROTEIN NMD3"/>
    <property type="match status" value="1"/>
</dbReference>
<dbReference type="Pfam" id="PF21192">
    <property type="entry name" value="OB_NMD3"/>
    <property type="match status" value="1"/>
</dbReference>
<reference evidence="13" key="1">
    <citation type="journal article" date="2015" name="PLoS Genet.">
        <title>Genome Sequence and Transcriptome Analyses of Chrysochromulina tobin: Metabolic Tools for Enhanced Algal Fitness in the Prominent Order Prymnesiales (Haptophyceae).</title>
        <authorList>
            <person name="Hovde B.T."/>
            <person name="Deodato C.R."/>
            <person name="Hunsperger H.M."/>
            <person name="Ryken S.A."/>
            <person name="Yost W."/>
            <person name="Jha R.K."/>
            <person name="Patterson J."/>
            <person name="Monnat R.J. Jr."/>
            <person name="Barlow S.B."/>
            <person name="Starkenburg S.R."/>
            <person name="Cattolico R.A."/>
        </authorList>
    </citation>
    <scope>NUCLEOTIDE SEQUENCE</scope>
    <source>
        <strain evidence="13">CCMP291</strain>
    </source>
</reference>
<keyword evidence="13" id="KW-1185">Reference proteome</keyword>
<protein>
    <recommendedName>
        <fullName evidence="2 7">60S ribosomal export protein NMD3</fullName>
    </recommendedName>
</protein>
<dbReference type="AlphaFoldDB" id="A0A0M0J3Q3"/>
<dbReference type="OrthoDB" id="203821at2759"/>
<sequence>MMILCCQCGVAIKSNPINTCVDCLQNRYDIGAGVAKQVQQHTCRGCNRFERRDGGWTAVEMESKELLALLLKKPRGLGAVRLVDASFVWTEPHSKRIKLRVTIQKEIITNAVLQQSFVIEYVIGNKQCPHCQRREAKDTWVAMLQVRQKVPHKRTFLWMEQLILRHAAHVDATNILEVKDGLDFFFDQRSHAEKLMSFLQGVAPTRYKTSKSDLSIDTQTGKCKTKFTYALEILPICKDDVVWLPRPTAHHLGQFAQLAICSKVSNVVHLLDHTTITNVEMQPHTFWKDPFKASLSKSDLIEFVVLDVEMRDPEWATRGRRRGARSGREARALADVTVARRSDFGINDHRYTCVTHLGNLLKSGDYVWGYAVAASPLATDLEEHEARQLPEVLLIKKSYSDRRHRERKKKRVWKLQTLDKEKDPGVQRGRHMDLSQQEADYEDFLQELEEDPEMRKQINLYKDHEALEEMEMERAARQKEVAAARAGRAIGTVSASSVFAAPSQAAAAAAGSSSQQQRWDVGLEELLDELTLGAGEPDGQGGEDEDEDGEGGAARSRTREIGPVMLAAPQPAIELGGPTVEQFQLPEGSEVKFCF</sequence>
<proteinExistence type="inferred from homology"/>
<feature type="region of interest" description="Disordered" evidence="8">
    <location>
        <begin position="532"/>
        <end position="563"/>
    </location>
</feature>
<comment type="subcellular location">
    <subcellularLocation>
        <location evidence="7">Cytoplasm</location>
    </subcellularLocation>
    <subcellularLocation>
        <location evidence="7">Nucleus</location>
    </subcellularLocation>
</comment>
<keyword evidence="5 7" id="KW-0653">Protein transport</keyword>
<evidence type="ECO:0000259" key="10">
    <source>
        <dbReference type="Pfam" id="PF21192"/>
    </source>
</evidence>
<evidence type="ECO:0000256" key="2">
    <source>
        <dbReference type="ARBA" id="ARBA00017035"/>
    </source>
</evidence>
<dbReference type="PANTHER" id="PTHR12746">
    <property type="entry name" value="NONSENSE-MEDIATED MRNA DECAY PROTEIN 3"/>
    <property type="match status" value="1"/>
</dbReference>
<keyword evidence="6 7" id="KW-0539">Nucleus</keyword>
<dbReference type="GO" id="GO:0005737">
    <property type="term" value="C:cytoplasm"/>
    <property type="evidence" value="ECO:0007669"/>
    <property type="project" value="UniProtKB-SubCell"/>
</dbReference>
<keyword evidence="3 7" id="KW-0813">Transport</keyword>
<dbReference type="InterPro" id="IPR048898">
    <property type="entry name" value="OB_NMD3"/>
</dbReference>
<evidence type="ECO:0000259" key="11">
    <source>
        <dbReference type="Pfam" id="PF21193"/>
    </source>
</evidence>
<feature type="domain" description="60S ribosomal export protein NMD3 OB-fold" evidence="10">
    <location>
        <begin position="300"/>
        <end position="397"/>
    </location>
</feature>
<evidence type="ECO:0000259" key="9">
    <source>
        <dbReference type="Pfam" id="PF04981"/>
    </source>
</evidence>
<comment type="caution">
    <text evidence="12">The sequence shown here is derived from an EMBL/GenBank/DDBJ whole genome shotgun (WGS) entry which is preliminary data.</text>
</comment>
<evidence type="ECO:0000256" key="6">
    <source>
        <dbReference type="ARBA" id="ARBA00023242"/>
    </source>
</evidence>
<dbReference type="Pfam" id="PF04981">
    <property type="entry name" value="NMD3"/>
    <property type="match status" value="1"/>
</dbReference>
<dbReference type="GO" id="GO:0000055">
    <property type="term" value="P:ribosomal large subunit export from nucleus"/>
    <property type="evidence" value="ECO:0007669"/>
    <property type="project" value="TreeGrafter"/>
</dbReference>
<dbReference type="GO" id="GO:0005634">
    <property type="term" value="C:nucleus"/>
    <property type="evidence" value="ECO:0007669"/>
    <property type="project" value="UniProtKB-SubCell"/>
</dbReference>
<evidence type="ECO:0000256" key="1">
    <source>
        <dbReference type="ARBA" id="ARBA00009794"/>
    </source>
</evidence>
<organism evidence="12 13">
    <name type="scientific">Chrysochromulina tobinii</name>
    <dbReference type="NCBI Taxonomy" id="1460289"/>
    <lineage>
        <taxon>Eukaryota</taxon>
        <taxon>Haptista</taxon>
        <taxon>Haptophyta</taxon>
        <taxon>Prymnesiophyceae</taxon>
        <taxon>Prymnesiales</taxon>
        <taxon>Chrysochromulinaceae</taxon>
        <taxon>Chrysochromulina</taxon>
    </lineage>
</organism>
<dbReference type="EMBL" id="JWZX01003383">
    <property type="protein sequence ID" value="KOO21204.1"/>
    <property type="molecule type" value="Genomic_DNA"/>
</dbReference>
<feature type="domain" description="Nmd3 N-terminal" evidence="9">
    <location>
        <begin position="5"/>
        <end position="233"/>
    </location>
</feature>
<dbReference type="InterPro" id="IPR048899">
    <property type="entry name" value="NMD_SH3"/>
</dbReference>
<comment type="similarity">
    <text evidence="1 7">Belongs to the NMD3 family.</text>
</comment>
<dbReference type="Proteomes" id="UP000037460">
    <property type="component" value="Unassembled WGS sequence"/>
</dbReference>
<name>A0A0M0J3Q3_9EUKA</name>
<evidence type="ECO:0000256" key="8">
    <source>
        <dbReference type="SAM" id="MobiDB-lite"/>
    </source>
</evidence>
<dbReference type="Pfam" id="PF21193">
    <property type="entry name" value="NMD_SH3"/>
    <property type="match status" value="1"/>
</dbReference>
<dbReference type="InterPro" id="IPR007064">
    <property type="entry name" value="Nmd3_N"/>
</dbReference>
<evidence type="ECO:0000256" key="3">
    <source>
        <dbReference type="ARBA" id="ARBA00022448"/>
    </source>
</evidence>
<evidence type="ECO:0000256" key="7">
    <source>
        <dbReference type="RuleBase" id="RU364108"/>
    </source>
</evidence>
<gene>
    <name evidence="12" type="ORF">Ctob_003603</name>
</gene>
<feature type="compositionally biased region" description="Acidic residues" evidence="8">
    <location>
        <begin position="541"/>
        <end position="550"/>
    </location>
</feature>
<dbReference type="InterPro" id="IPR039768">
    <property type="entry name" value="Nmd3"/>
</dbReference>
<feature type="domain" description="60S ribosomal export protein NMD3 SH3" evidence="11">
    <location>
        <begin position="236"/>
        <end position="283"/>
    </location>
</feature>
<comment type="function">
    <text evidence="7">Acts as an adapter for the XPO1/CRM1-mediated export of the 60S ribosomal subunit.</text>
</comment>
<evidence type="ECO:0000313" key="13">
    <source>
        <dbReference type="Proteomes" id="UP000037460"/>
    </source>
</evidence>
<dbReference type="GO" id="GO:0015031">
    <property type="term" value="P:protein transport"/>
    <property type="evidence" value="ECO:0007669"/>
    <property type="project" value="UniProtKB-KW"/>
</dbReference>
<evidence type="ECO:0000256" key="4">
    <source>
        <dbReference type="ARBA" id="ARBA00022490"/>
    </source>
</evidence>